<organism evidence="1 2">
    <name type="scientific">Smallanthus sonchifolius</name>
    <dbReference type="NCBI Taxonomy" id="185202"/>
    <lineage>
        <taxon>Eukaryota</taxon>
        <taxon>Viridiplantae</taxon>
        <taxon>Streptophyta</taxon>
        <taxon>Embryophyta</taxon>
        <taxon>Tracheophyta</taxon>
        <taxon>Spermatophyta</taxon>
        <taxon>Magnoliopsida</taxon>
        <taxon>eudicotyledons</taxon>
        <taxon>Gunneridae</taxon>
        <taxon>Pentapetalae</taxon>
        <taxon>asterids</taxon>
        <taxon>campanulids</taxon>
        <taxon>Asterales</taxon>
        <taxon>Asteraceae</taxon>
        <taxon>Asteroideae</taxon>
        <taxon>Heliantheae alliance</taxon>
        <taxon>Millerieae</taxon>
        <taxon>Smallanthus</taxon>
    </lineage>
</organism>
<dbReference type="EMBL" id="CM042041">
    <property type="protein sequence ID" value="KAI3712289.1"/>
    <property type="molecule type" value="Genomic_DNA"/>
</dbReference>
<comment type="caution">
    <text evidence="1">The sequence shown here is derived from an EMBL/GenBank/DDBJ whole genome shotgun (WGS) entry which is preliminary data.</text>
</comment>
<reference evidence="2" key="1">
    <citation type="journal article" date="2022" name="Mol. Ecol. Resour.">
        <title>The genomes of chicory, endive, great burdock and yacon provide insights into Asteraceae palaeo-polyploidization history and plant inulin production.</title>
        <authorList>
            <person name="Fan W."/>
            <person name="Wang S."/>
            <person name="Wang H."/>
            <person name="Wang A."/>
            <person name="Jiang F."/>
            <person name="Liu H."/>
            <person name="Zhao H."/>
            <person name="Xu D."/>
            <person name="Zhang Y."/>
        </authorList>
    </citation>
    <scope>NUCLEOTIDE SEQUENCE [LARGE SCALE GENOMIC DNA]</scope>
    <source>
        <strain evidence="2">cv. Yunnan</strain>
    </source>
</reference>
<dbReference type="Proteomes" id="UP001056120">
    <property type="component" value="Linkage Group LG24"/>
</dbReference>
<gene>
    <name evidence="1" type="ORF">L1987_70840</name>
</gene>
<proteinExistence type="predicted"/>
<keyword evidence="2" id="KW-1185">Reference proteome</keyword>
<protein>
    <submittedName>
        <fullName evidence="1">Uncharacterized protein</fullName>
    </submittedName>
</protein>
<reference evidence="1 2" key="2">
    <citation type="journal article" date="2022" name="Mol. Ecol. Resour.">
        <title>The genomes of chicory, endive, great burdock and yacon provide insights into Asteraceae paleo-polyploidization history and plant inulin production.</title>
        <authorList>
            <person name="Fan W."/>
            <person name="Wang S."/>
            <person name="Wang H."/>
            <person name="Wang A."/>
            <person name="Jiang F."/>
            <person name="Liu H."/>
            <person name="Zhao H."/>
            <person name="Xu D."/>
            <person name="Zhang Y."/>
        </authorList>
    </citation>
    <scope>NUCLEOTIDE SEQUENCE [LARGE SCALE GENOMIC DNA]</scope>
    <source>
        <strain evidence="2">cv. Yunnan</strain>
        <tissue evidence="1">Leaves</tissue>
    </source>
</reference>
<sequence>MNLRSFEKADKDESPPFQKNQHYKLPSHLLHDSDQFPLQNPNSISHKFLTTGIAVALVDLIKSKEPGSQIDLELLTQLLCNPGTHLKYTDNVLYFIKKIGFYLLHIKLDE</sequence>
<name>A0ACB9APY0_9ASTR</name>
<evidence type="ECO:0000313" key="2">
    <source>
        <dbReference type="Proteomes" id="UP001056120"/>
    </source>
</evidence>
<accession>A0ACB9APY0</accession>
<evidence type="ECO:0000313" key="1">
    <source>
        <dbReference type="EMBL" id="KAI3712289.1"/>
    </source>
</evidence>